<dbReference type="Pfam" id="PF01494">
    <property type="entry name" value="FAD_binding_3"/>
    <property type="match status" value="1"/>
</dbReference>
<dbReference type="Proteomes" id="UP000614996">
    <property type="component" value="Unassembled WGS sequence"/>
</dbReference>
<sequence>MVIVGAGPAGLTLAIELARRGVPHRLVDAGPGPFPGSRGKGLQPRTLEVFEDLGVLDTVFAAGSPYPPIRAYRGDTVVYEGRMAPERAATPQLPYPNAWMLPQTRTVRILADRLRELGGTVEYGTALVGFDQDETAVHAELGTGETVTARYLVGADGGRSTVRAALGVGFLGETREGERSIVADLPVAGLDREHWHFWGDGPDTGIGLCPLGGTDLFQLQAPLLDGSDPTPDTAGVHALFAARAGVDLDLGEVVWASVWRANIRMVDRYRVGRVLLAGDAAHVHSPAGGQGLNTSIQDAYNLGWKLAGVLSGAPEPLLDSYQDERLPVAAGVLGVTTALHDKGVAGDGDALRRDDPELAQLTLGYPDSALSVTDLDVPADGAVSVDGADPVDRDGPAGAGRGDGAGPAGEQLLDAPVRAGVRAPDAPCHDADGTPVRLFQVFAGPHATVLAFGAGPAPAARDGLAVRRVVRPGAAVPGALVDTGGHAHAGYGAHPDRPLLVLVRPDGYVGFLGRDPAGLDAYLAKFGY</sequence>
<evidence type="ECO:0000256" key="1">
    <source>
        <dbReference type="ARBA" id="ARBA00001974"/>
    </source>
</evidence>
<dbReference type="InterPro" id="IPR002938">
    <property type="entry name" value="FAD-bd"/>
</dbReference>
<evidence type="ECO:0000259" key="6">
    <source>
        <dbReference type="Pfam" id="PF01494"/>
    </source>
</evidence>
<name>A0A8J4EK38_9ACTN</name>
<comment type="similarity">
    <text evidence="2">Belongs to the PheA/TfdB FAD monooxygenase family.</text>
</comment>
<comment type="cofactor">
    <cofactor evidence="1">
        <name>FAD</name>
        <dbReference type="ChEBI" id="CHEBI:57692"/>
    </cofactor>
</comment>
<dbReference type="InterPro" id="IPR036249">
    <property type="entry name" value="Thioredoxin-like_sf"/>
</dbReference>
<dbReference type="GO" id="GO:0071949">
    <property type="term" value="F:FAD binding"/>
    <property type="evidence" value="ECO:0007669"/>
    <property type="project" value="InterPro"/>
</dbReference>
<dbReference type="EMBL" id="BOPO01000023">
    <property type="protein sequence ID" value="GIL26468.1"/>
    <property type="molecule type" value="Genomic_DNA"/>
</dbReference>
<evidence type="ECO:0000256" key="2">
    <source>
        <dbReference type="ARBA" id="ARBA00007801"/>
    </source>
</evidence>
<dbReference type="SUPFAM" id="SSF51905">
    <property type="entry name" value="FAD/NAD(P)-binding domain"/>
    <property type="match status" value="1"/>
</dbReference>
<keyword evidence="3" id="KW-0285">Flavoprotein</keyword>
<accession>A0A8J4EK38</accession>
<evidence type="ECO:0000313" key="8">
    <source>
        <dbReference type="Proteomes" id="UP000614996"/>
    </source>
</evidence>
<dbReference type="InterPro" id="IPR050641">
    <property type="entry name" value="RIFMO-like"/>
</dbReference>
<gene>
    <name evidence="7" type="ORF">NUM_17220</name>
</gene>
<dbReference type="NCBIfam" id="NF004832">
    <property type="entry name" value="PRK06184.1"/>
    <property type="match status" value="1"/>
</dbReference>
<dbReference type="AlphaFoldDB" id="A0A8J4EK38"/>
<keyword evidence="4" id="KW-0274">FAD</keyword>
<feature type="region of interest" description="Disordered" evidence="5">
    <location>
        <begin position="381"/>
        <end position="411"/>
    </location>
</feature>
<dbReference type="SUPFAM" id="SSF52833">
    <property type="entry name" value="Thioredoxin-like"/>
    <property type="match status" value="1"/>
</dbReference>
<proteinExistence type="inferred from homology"/>
<dbReference type="InterPro" id="IPR036188">
    <property type="entry name" value="FAD/NAD-bd_sf"/>
</dbReference>
<protein>
    <recommendedName>
        <fullName evidence="6">FAD-binding domain-containing protein</fullName>
    </recommendedName>
</protein>
<dbReference type="Gene3D" id="3.50.50.60">
    <property type="entry name" value="FAD/NAD(P)-binding domain"/>
    <property type="match status" value="1"/>
</dbReference>
<feature type="compositionally biased region" description="Gly residues" evidence="5">
    <location>
        <begin position="397"/>
        <end position="407"/>
    </location>
</feature>
<dbReference type="PRINTS" id="PR00420">
    <property type="entry name" value="RNGMNOXGNASE"/>
</dbReference>
<evidence type="ECO:0000256" key="4">
    <source>
        <dbReference type="ARBA" id="ARBA00022827"/>
    </source>
</evidence>
<dbReference type="GO" id="GO:0016709">
    <property type="term" value="F:oxidoreductase activity, acting on paired donors, with incorporation or reduction of molecular oxygen, NAD(P)H as one donor, and incorporation of one atom of oxygen"/>
    <property type="evidence" value="ECO:0007669"/>
    <property type="project" value="UniProtKB-ARBA"/>
</dbReference>
<dbReference type="PANTHER" id="PTHR43004">
    <property type="entry name" value="TRK SYSTEM POTASSIUM UPTAKE PROTEIN"/>
    <property type="match status" value="1"/>
</dbReference>
<organism evidence="7 8">
    <name type="scientific">Actinocatenispora comari</name>
    <dbReference type="NCBI Taxonomy" id="2807577"/>
    <lineage>
        <taxon>Bacteria</taxon>
        <taxon>Bacillati</taxon>
        <taxon>Actinomycetota</taxon>
        <taxon>Actinomycetes</taxon>
        <taxon>Micromonosporales</taxon>
        <taxon>Micromonosporaceae</taxon>
        <taxon>Actinocatenispora</taxon>
    </lineage>
</organism>
<dbReference type="Gene3D" id="3.40.30.120">
    <property type="match status" value="1"/>
</dbReference>
<comment type="caution">
    <text evidence="7">The sequence shown here is derived from an EMBL/GenBank/DDBJ whole genome shotgun (WGS) entry which is preliminary data.</text>
</comment>
<evidence type="ECO:0000313" key="7">
    <source>
        <dbReference type="EMBL" id="GIL26468.1"/>
    </source>
</evidence>
<feature type="domain" description="FAD-binding" evidence="6">
    <location>
        <begin position="2"/>
        <end position="333"/>
    </location>
</feature>
<dbReference type="RefSeq" id="WP_207124256.1">
    <property type="nucleotide sequence ID" value="NZ_BOPO01000023.1"/>
</dbReference>
<reference evidence="8" key="1">
    <citation type="journal article" date="2021" name="Int. J. Syst. Evol. Microbiol.">
        <title>Actinocatenispora comari sp. nov., an endophytic actinomycete isolated from aerial parts of Comarum salesowianum.</title>
        <authorList>
            <person name="Oyunbileg N."/>
            <person name="Iizaka Y."/>
            <person name="Hamada M."/>
            <person name="Davaapurev B.O."/>
            <person name="Fukumoto A."/>
            <person name="Tsetseg B."/>
            <person name="Kato F."/>
            <person name="Tamura T."/>
            <person name="Batkhuu J."/>
            <person name="Anzai Y."/>
        </authorList>
    </citation>
    <scope>NUCLEOTIDE SEQUENCE [LARGE SCALE GENOMIC DNA]</scope>
    <source>
        <strain evidence="8">NUM-2625</strain>
    </source>
</reference>
<keyword evidence="8" id="KW-1185">Reference proteome</keyword>
<dbReference type="Gene3D" id="3.30.70.2450">
    <property type="match status" value="1"/>
</dbReference>
<dbReference type="PANTHER" id="PTHR43004:SF19">
    <property type="entry name" value="BINDING MONOOXYGENASE, PUTATIVE (JCVI)-RELATED"/>
    <property type="match status" value="1"/>
</dbReference>
<evidence type="ECO:0000256" key="3">
    <source>
        <dbReference type="ARBA" id="ARBA00022630"/>
    </source>
</evidence>
<evidence type="ECO:0000256" key="5">
    <source>
        <dbReference type="SAM" id="MobiDB-lite"/>
    </source>
</evidence>